<organism evidence="2 3">
    <name type="scientific">Haloquadratum walsbyi J07HQW2</name>
    <dbReference type="NCBI Taxonomy" id="1238425"/>
    <lineage>
        <taxon>Archaea</taxon>
        <taxon>Methanobacteriati</taxon>
        <taxon>Methanobacteriota</taxon>
        <taxon>Stenosarchaea group</taxon>
        <taxon>Halobacteria</taxon>
        <taxon>Halobacteriales</taxon>
        <taxon>Haloferacaceae</taxon>
        <taxon>Haloquadratum</taxon>
    </lineage>
</organism>
<evidence type="ECO:0000313" key="2">
    <source>
        <dbReference type="EMBL" id="ERG97010.1"/>
    </source>
</evidence>
<evidence type="ECO:0000256" key="1">
    <source>
        <dbReference type="SAM" id="MobiDB-lite"/>
    </source>
</evidence>
<dbReference type="STRING" id="1238425.J07HQW2_03496"/>
<dbReference type="RefSeq" id="WP_021056472.1">
    <property type="nucleotide sequence ID" value="NZ_KE356561.1"/>
</dbReference>
<dbReference type="eggNOG" id="arCOG00684">
    <property type="taxonomic scope" value="Archaea"/>
</dbReference>
<evidence type="ECO:0008006" key="4">
    <source>
        <dbReference type="Google" id="ProtNLM"/>
    </source>
</evidence>
<evidence type="ECO:0000313" key="3">
    <source>
        <dbReference type="Proteomes" id="UP000030710"/>
    </source>
</evidence>
<feature type="region of interest" description="Disordered" evidence="1">
    <location>
        <begin position="88"/>
        <end position="136"/>
    </location>
</feature>
<sequence length="136" mass="15561">MVSSRYSAERNHQRGHNQARIDRHRTGEWVVTFGLEMPDNALPLRTPIGELNGDDSVSIDLGIQNYIDTSDTDSVDCLDLIEDEEHDRLRREQQSFSRKEQRKAVTVGSTNVSRSLRQIDQSPRRSTISSRNSRHG</sequence>
<dbReference type="EMBL" id="KE356561">
    <property type="protein sequence ID" value="ERG97010.1"/>
    <property type="molecule type" value="Genomic_DNA"/>
</dbReference>
<feature type="region of interest" description="Disordered" evidence="1">
    <location>
        <begin position="1"/>
        <end position="21"/>
    </location>
</feature>
<gene>
    <name evidence="2" type="ORF">J07HQW2_03496</name>
</gene>
<dbReference type="Proteomes" id="UP000030710">
    <property type="component" value="Unassembled WGS sequence"/>
</dbReference>
<proteinExistence type="predicted"/>
<accession>U1NII4</accession>
<dbReference type="HOGENOM" id="CLU_1870697_0_0_2"/>
<protein>
    <recommendedName>
        <fullName evidence="4">Transposase</fullName>
    </recommendedName>
</protein>
<feature type="compositionally biased region" description="Basic and acidic residues" evidence="1">
    <location>
        <begin position="88"/>
        <end position="103"/>
    </location>
</feature>
<dbReference type="AlphaFoldDB" id="U1NII4"/>
<name>U1NII4_9EURY</name>
<feature type="compositionally biased region" description="Polar residues" evidence="1">
    <location>
        <begin position="107"/>
        <end position="136"/>
    </location>
</feature>
<reference evidence="2 3" key="1">
    <citation type="journal article" date="2013" name="PLoS ONE">
        <title>Assembly-driven community genomics of a hypersaline microbial ecosystem.</title>
        <authorList>
            <person name="Podell S."/>
            <person name="Ugalde J.A."/>
            <person name="Narasingarao P."/>
            <person name="Banfield J.F."/>
            <person name="Heidelberg K.B."/>
            <person name="Allen E.E."/>
        </authorList>
    </citation>
    <scope>NUCLEOTIDE SEQUENCE [LARGE SCALE GENOMIC DNA]</scope>
    <source>
        <strain evidence="3">J07HQW2</strain>
    </source>
</reference>